<keyword evidence="5" id="KW-1185">Reference proteome</keyword>
<evidence type="ECO:0000313" key="5">
    <source>
        <dbReference type="Proteomes" id="UP001497497"/>
    </source>
</evidence>
<dbReference type="InterPro" id="IPR050216">
    <property type="entry name" value="LRR_domain-containing"/>
</dbReference>
<dbReference type="PANTHER" id="PTHR48051">
    <property type="match status" value="1"/>
</dbReference>
<dbReference type="Pfam" id="PF23598">
    <property type="entry name" value="LRR_14"/>
    <property type="match status" value="1"/>
</dbReference>
<organism evidence="4 5">
    <name type="scientific">Lymnaea stagnalis</name>
    <name type="common">Great pond snail</name>
    <name type="synonym">Helix stagnalis</name>
    <dbReference type="NCBI Taxonomy" id="6523"/>
    <lineage>
        <taxon>Eukaryota</taxon>
        <taxon>Metazoa</taxon>
        <taxon>Spiralia</taxon>
        <taxon>Lophotrochozoa</taxon>
        <taxon>Mollusca</taxon>
        <taxon>Gastropoda</taxon>
        <taxon>Heterobranchia</taxon>
        <taxon>Euthyneura</taxon>
        <taxon>Panpulmonata</taxon>
        <taxon>Hygrophila</taxon>
        <taxon>Lymnaeoidea</taxon>
        <taxon>Lymnaeidae</taxon>
        <taxon>Lymnaea</taxon>
    </lineage>
</organism>
<reference evidence="4 5" key="1">
    <citation type="submission" date="2024-04" db="EMBL/GenBank/DDBJ databases">
        <authorList>
            <consortium name="Genoscope - CEA"/>
            <person name="William W."/>
        </authorList>
    </citation>
    <scope>NUCLEOTIDE SEQUENCE [LARGE SCALE GENOMIC DNA]</scope>
</reference>
<dbReference type="EMBL" id="CAXITT010000003">
    <property type="protein sequence ID" value="CAL1526165.1"/>
    <property type="molecule type" value="Genomic_DNA"/>
</dbReference>
<evidence type="ECO:0000313" key="4">
    <source>
        <dbReference type="EMBL" id="CAL1526165.1"/>
    </source>
</evidence>
<dbReference type="PROSITE" id="PS51450">
    <property type="entry name" value="LRR"/>
    <property type="match status" value="1"/>
</dbReference>
<dbReference type="InterPro" id="IPR003591">
    <property type="entry name" value="Leu-rich_rpt_typical-subtyp"/>
</dbReference>
<dbReference type="Proteomes" id="UP001497497">
    <property type="component" value="Unassembled WGS sequence"/>
</dbReference>
<evidence type="ECO:0000259" key="3">
    <source>
        <dbReference type="Pfam" id="PF23598"/>
    </source>
</evidence>
<dbReference type="GO" id="GO:0005737">
    <property type="term" value="C:cytoplasm"/>
    <property type="evidence" value="ECO:0007669"/>
    <property type="project" value="TreeGrafter"/>
</dbReference>
<dbReference type="Gene3D" id="3.80.10.10">
    <property type="entry name" value="Ribonuclease Inhibitor"/>
    <property type="match status" value="1"/>
</dbReference>
<dbReference type="PANTHER" id="PTHR48051:SF1">
    <property type="entry name" value="RAS SUPPRESSOR PROTEIN 1"/>
    <property type="match status" value="1"/>
</dbReference>
<comment type="caution">
    <text evidence="4">The sequence shown here is derived from an EMBL/GenBank/DDBJ whole genome shotgun (WGS) entry which is preliminary data.</text>
</comment>
<name>A0AAV2GYF7_LYMST</name>
<dbReference type="InterPro" id="IPR001611">
    <property type="entry name" value="Leu-rich_rpt"/>
</dbReference>
<feature type="domain" description="Disease resistance R13L4/SHOC-2-like LRR" evidence="3">
    <location>
        <begin position="68"/>
        <end position="157"/>
    </location>
</feature>
<dbReference type="AlphaFoldDB" id="A0AAV2GYF7"/>
<dbReference type="InterPro" id="IPR032675">
    <property type="entry name" value="LRR_dom_sf"/>
</dbReference>
<dbReference type="SUPFAM" id="SSF52058">
    <property type="entry name" value="L domain-like"/>
    <property type="match status" value="1"/>
</dbReference>
<sequence length="281" mass="31934">MDLSCFWVWLRRFFRRKFHSTGGTFYSQQTGSHQVFVNFVNSQTQTEAEQVRSLEIELFSWTKNSCRSLEIPLNIGRFHHLLSLTVTGCGLTNLPWSFVYLKSLVYLDLSHNKFICLPNFIGCLTSLETLNLESNTLMMLPTALIELTNLKILNLANNETLVAPSYAICMRGIPTVMRALAMRSSRKNLWQNSKAYYDPADSTTEAAGDVPTLVVLAVNVILQSDLDYLSQAHVPKKLKSLIREKLDEKRKSLNVAKCSSCMTYFSNVIEFEGHVCKQQSI</sequence>
<proteinExistence type="predicted"/>
<gene>
    <name evidence="4" type="ORF">GSLYS_00000342001</name>
</gene>
<keyword evidence="1" id="KW-0433">Leucine-rich repeat</keyword>
<dbReference type="InterPro" id="IPR055414">
    <property type="entry name" value="LRR_R13L4/SHOC2-like"/>
</dbReference>
<keyword evidence="2" id="KW-0677">Repeat</keyword>
<protein>
    <recommendedName>
        <fullName evidence="3">Disease resistance R13L4/SHOC-2-like LRR domain-containing protein</fullName>
    </recommendedName>
</protein>
<accession>A0AAV2GYF7</accession>
<evidence type="ECO:0000256" key="1">
    <source>
        <dbReference type="ARBA" id="ARBA00022614"/>
    </source>
</evidence>
<evidence type="ECO:0000256" key="2">
    <source>
        <dbReference type="ARBA" id="ARBA00022737"/>
    </source>
</evidence>
<dbReference type="SMART" id="SM00369">
    <property type="entry name" value="LRR_TYP"/>
    <property type="match status" value="2"/>
</dbReference>